<keyword evidence="4" id="KW-1185">Reference proteome</keyword>
<evidence type="ECO:0000313" key="3">
    <source>
        <dbReference type="EMBL" id="MEJ8570057.1"/>
    </source>
</evidence>
<evidence type="ECO:0000259" key="2">
    <source>
        <dbReference type="Pfam" id="PF01425"/>
    </source>
</evidence>
<comment type="caution">
    <text evidence="3">The sequence shown here is derived from an EMBL/GenBank/DDBJ whole genome shotgun (WGS) entry which is preliminary data.</text>
</comment>
<feature type="domain" description="Amidase" evidence="2">
    <location>
        <begin position="28"/>
        <end position="459"/>
    </location>
</feature>
<dbReference type="SUPFAM" id="SSF75304">
    <property type="entry name" value="Amidase signature (AS) enzymes"/>
    <property type="match status" value="1"/>
</dbReference>
<name>A0AAW9RA41_9HYPH</name>
<sequence>MSRTDDICSMDATAIARHVRERTVSAVEVTEAHLARMTALEPKLHAFCTPTPELALDTAKSIDAAIAAGDPVGPFAGVPVGVKDLICTAGIKTVSGSFAYEDFVPDEDDIVVERLKDAGCVILGKTNVPEFGYSGVGHNPVFETTRNPWNLDMTPGGSSAGSGAAVASGMCPFALGSDGGGSIRIPSAHSGLYGLKASMGRVPLYPGTKDERYPGVSSWESLEHIGPMSRTVADAALMMSVIAGPDPRDRHSLPEPSFDWLETIKGDIRGKKVALSIDWGYAAVDPEVREIVTAAAKVFESDLGCTVEEAHPGWEDPYGAFWGIVALESDLKGLRRMADEYGDRMTPHLLDFIRRPWTAEELTDAVMVRKAVNNKMWRFMQNYDLLLTPTLAVPPFPVHIQGPEKIDGRMVAPFQWLAFTFPMNLTGQPAASIPAGWTDGGLPVGLQIVGRHLDDPLVLRASAAFEAARPWIDRRPPVLDA</sequence>
<proteinExistence type="inferred from homology"/>
<comment type="similarity">
    <text evidence="1">Belongs to the amidase family.</text>
</comment>
<dbReference type="InterPro" id="IPR000120">
    <property type="entry name" value="Amidase"/>
</dbReference>
<reference evidence="3 4" key="1">
    <citation type="submission" date="2024-02" db="EMBL/GenBank/DDBJ databases">
        <title>Genome analysis and characterization of Microbaculum marinisediminis sp. nov., isolated from marine sediment.</title>
        <authorList>
            <person name="Du Z.-J."/>
            <person name="Ye Y.-Q."/>
            <person name="Zhang Z.-R."/>
            <person name="Yuan S.-M."/>
            <person name="Zhang X.-Y."/>
        </authorList>
    </citation>
    <scope>NUCLEOTIDE SEQUENCE [LARGE SCALE GENOMIC DNA]</scope>
    <source>
        <strain evidence="3 4">SDUM1044001</strain>
    </source>
</reference>
<dbReference type="PANTHER" id="PTHR11895">
    <property type="entry name" value="TRANSAMIDASE"/>
    <property type="match status" value="1"/>
</dbReference>
<dbReference type="Gene3D" id="3.90.1300.10">
    <property type="entry name" value="Amidase signature (AS) domain"/>
    <property type="match status" value="1"/>
</dbReference>
<dbReference type="InterPro" id="IPR036928">
    <property type="entry name" value="AS_sf"/>
</dbReference>
<dbReference type="InterPro" id="IPR023631">
    <property type="entry name" value="Amidase_dom"/>
</dbReference>
<dbReference type="GO" id="GO:0003824">
    <property type="term" value="F:catalytic activity"/>
    <property type="evidence" value="ECO:0007669"/>
    <property type="project" value="InterPro"/>
</dbReference>
<dbReference type="EMBL" id="JAZHOF010000001">
    <property type="protein sequence ID" value="MEJ8570057.1"/>
    <property type="molecule type" value="Genomic_DNA"/>
</dbReference>
<dbReference type="RefSeq" id="WP_340327796.1">
    <property type="nucleotide sequence ID" value="NZ_JAZHOF010000001.1"/>
</dbReference>
<protein>
    <submittedName>
        <fullName evidence="3">Amidase</fullName>
    </submittedName>
</protein>
<dbReference type="PANTHER" id="PTHR11895:SF7">
    <property type="entry name" value="GLUTAMYL-TRNA(GLN) AMIDOTRANSFERASE SUBUNIT A, MITOCHONDRIAL"/>
    <property type="match status" value="1"/>
</dbReference>
<dbReference type="AlphaFoldDB" id="A0AAW9RA41"/>
<dbReference type="Pfam" id="PF01425">
    <property type="entry name" value="Amidase"/>
    <property type="match status" value="1"/>
</dbReference>
<accession>A0AAW9RA41</accession>
<gene>
    <name evidence="3" type="ORF">V3328_01125</name>
</gene>
<evidence type="ECO:0000313" key="4">
    <source>
        <dbReference type="Proteomes" id="UP001378188"/>
    </source>
</evidence>
<organism evidence="3 4">
    <name type="scientific">Microbaculum marinum</name>
    <dbReference type="NCBI Taxonomy" id="1764581"/>
    <lineage>
        <taxon>Bacteria</taxon>
        <taxon>Pseudomonadati</taxon>
        <taxon>Pseudomonadota</taxon>
        <taxon>Alphaproteobacteria</taxon>
        <taxon>Hyphomicrobiales</taxon>
        <taxon>Tepidamorphaceae</taxon>
        <taxon>Microbaculum</taxon>
    </lineage>
</organism>
<evidence type="ECO:0000256" key="1">
    <source>
        <dbReference type="ARBA" id="ARBA00009199"/>
    </source>
</evidence>
<dbReference type="Proteomes" id="UP001378188">
    <property type="component" value="Unassembled WGS sequence"/>
</dbReference>